<comment type="caution">
    <text evidence="1">The sequence shown here is derived from an EMBL/GenBank/DDBJ whole genome shotgun (WGS) entry which is preliminary data.</text>
</comment>
<name>A0A225VYP4_9STRA</name>
<organism evidence="1 2">
    <name type="scientific">Phytophthora megakarya</name>
    <dbReference type="NCBI Taxonomy" id="4795"/>
    <lineage>
        <taxon>Eukaryota</taxon>
        <taxon>Sar</taxon>
        <taxon>Stramenopiles</taxon>
        <taxon>Oomycota</taxon>
        <taxon>Peronosporomycetes</taxon>
        <taxon>Peronosporales</taxon>
        <taxon>Peronosporaceae</taxon>
        <taxon>Phytophthora</taxon>
    </lineage>
</organism>
<evidence type="ECO:0000313" key="2">
    <source>
        <dbReference type="Proteomes" id="UP000198211"/>
    </source>
</evidence>
<accession>A0A225VYP4</accession>
<protein>
    <submittedName>
        <fullName evidence="1">Uncharacterized protein</fullName>
    </submittedName>
</protein>
<proteinExistence type="predicted"/>
<dbReference type="AlphaFoldDB" id="A0A225VYP4"/>
<dbReference type="EMBL" id="NBNE01002564">
    <property type="protein sequence ID" value="OWZ10089.1"/>
    <property type="molecule type" value="Genomic_DNA"/>
</dbReference>
<gene>
    <name evidence="1" type="ORF">PHMEG_00017111</name>
</gene>
<dbReference type="OrthoDB" id="122072at2759"/>
<evidence type="ECO:0000313" key="1">
    <source>
        <dbReference type="EMBL" id="OWZ10089.1"/>
    </source>
</evidence>
<dbReference type="Proteomes" id="UP000198211">
    <property type="component" value="Unassembled WGS sequence"/>
</dbReference>
<sequence>MLKLHLIYKHPQESLNRTVVLFCRQHGVKGIGARQSPLQLAFAIEDDRQATRRRRSTKCIFSPFESVGGTIFPTPHKHGPLRHFALINTLSDSKTWHQRRVCSNFGSNLSVLENTALSQSRSGALLNANVVLPDGEEFSVSGDMVSTQRASLAGDSVDMCIFLNGNPDFVNSLQCEEIPRGQHRIYKPSNLLFDIDPDLYMDAFNFDKLAEFVTSVSISRELNGD</sequence>
<reference evidence="2" key="1">
    <citation type="submission" date="2017-03" db="EMBL/GenBank/DDBJ databases">
        <title>Phytopthora megakarya and P. palmivora, two closely related causual agents of cacao black pod achieved similar genome size and gene model numbers by different mechanisms.</title>
        <authorList>
            <person name="Ali S."/>
            <person name="Shao J."/>
            <person name="Larry D.J."/>
            <person name="Kronmiller B."/>
            <person name="Shen D."/>
            <person name="Strem M.D."/>
            <person name="Melnick R.L."/>
            <person name="Guiltinan M.J."/>
            <person name="Tyler B.M."/>
            <person name="Meinhardt L.W."/>
            <person name="Bailey B.A."/>
        </authorList>
    </citation>
    <scope>NUCLEOTIDE SEQUENCE [LARGE SCALE GENOMIC DNA]</scope>
    <source>
        <strain evidence="2">zdho120</strain>
    </source>
</reference>
<keyword evidence="2" id="KW-1185">Reference proteome</keyword>